<comment type="caution">
    <text evidence="2">The sequence shown here is derived from an EMBL/GenBank/DDBJ whole genome shotgun (WGS) entry which is preliminary data.</text>
</comment>
<keyword evidence="3" id="KW-1185">Reference proteome</keyword>
<feature type="transmembrane region" description="Helical" evidence="1">
    <location>
        <begin position="71"/>
        <end position="94"/>
    </location>
</feature>
<keyword evidence="1" id="KW-0472">Membrane</keyword>
<organism evidence="2 3">
    <name type="scientific">Neonectria magnoliae</name>
    <dbReference type="NCBI Taxonomy" id="2732573"/>
    <lineage>
        <taxon>Eukaryota</taxon>
        <taxon>Fungi</taxon>
        <taxon>Dikarya</taxon>
        <taxon>Ascomycota</taxon>
        <taxon>Pezizomycotina</taxon>
        <taxon>Sordariomycetes</taxon>
        <taxon>Hypocreomycetidae</taxon>
        <taxon>Hypocreales</taxon>
        <taxon>Nectriaceae</taxon>
        <taxon>Neonectria</taxon>
    </lineage>
</organism>
<accession>A0ABR1IAQ0</accession>
<keyword evidence="1" id="KW-1133">Transmembrane helix</keyword>
<proteinExistence type="predicted"/>
<feature type="transmembrane region" description="Helical" evidence="1">
    <location>
        <begin position="30"/>
        <end position="51"/>
    </location>
</feature>
<dbReference type="InterPro" id="IPR036259">
    <property type="entry name" value="MFS_trans_sf"/>
</dbReference>
<evidence type="ECO:0008006" key="4">
    <source>
        <dbReference type="Google" id="ProtNLM"/>
    </source>
</evidence>
<dbReference type="InterPro" id="IPR050327">
    <property type="entry name" value="Proton-linked_MCT"/>
</dbReference>
<evidence type="ECO:0000256" key="1">
    <source>
        <dbReference type="SAM" id="Phobius"/>
    </source>
</evidence>
<feature type="transmembrane region" description="Helical" evidence="1">
    <location>
        <begin position="106"/>
        <end position="125"/>
    </location>
</feature>
<evidence type="ECO:0000313" key="2">
    <source>
        <dbReference type="EMBL" id="KAK7430674.1"/>
    </source>
</evidence>
<dbReference type="PANTHER" id="PTHR11360">
    <property type="entry name" value="MONOCARBOXYLATE TRANSPORTER"/>
    <property type="match status" value="1"/>
</dbReference>
<reference evidence="2 3" key="1">
    <citation type="journal article" date="2025" name="Microbiol. Resour. Announc.">
        <title>Draft genome sequences for Neonectria magnoliae and Neonectria punicea, canker pathogens of Liriodendron tulipifera and Acer saccharum in West Virginia.</title>
        <authorList>
            <person name="Petronek H.M."/>
            <person name="Kasson M.T."/>
            <person name="Metheny A.M."/>
            <person name="Stauder C.M."/>
            <person name="Lovett B."/>
            <person name="Lynch S.C."/>
            <person name="Garnas J.R."/>
            <person name="Kasson L.R."/>
            <person name="Stajich J.E."/>
        </authorList>
    </citation>
    <scope>NUCLEOTIDE SEQUENCE [LARGE SCALE GENOMIC DNA]</scope>
    <source>
        <strain evidence="2 3">NRRL 64651</strain>
    </source>
</reference>
<keyword evidence="1" id="KW-0812">Transmembrane</keyword>
<evidence type="ECO:0000313" key="3">
    <source>
        <dbReference type="Proteomes" id="UP001498421"/>
    </source>
</evidence>
<protein>
    <recommendedName>
        <fullName evidence="4">Major facilitator superfamily (MFS) profile domain-containing protein</fullName>
    </recommendedName>
</protein>
<dbReference type="Proteomes" id="UP001498421">
    <property type="component" value="Unassembled WGS sequence"/>
</dbReference>
<name>A0ABR1IAQ0_9HYPO</name>
<feature type="transmembrane region" description="Helical" evidence="1">
    <location>
        <begin position="6"/>
        <end position="23"/>
    </location>
</feature>
<dbReference type="SUPFAM" id="SSF103473">
    <property type="entry name" value="MFS general substrate transporter"/>
    <property type="match status" value="1"/>
</dbReference>
<sequence length="172" mass="18637">MGVVFGGGSLGAALMSITTNFLIRRLDIAWTFRILGFLLWGVCIPASYFIRQPGGSENTTLNLQWYRFKEAKFLAIVAGTALSCFPLFILPYLIPIFPRSMGHSNQIAIVILAAWNFASTVGRVLAGCTADSLLDPINSLIICLLFKGISSLVIWPLSSSIGVSSVFLVFNG</sequence>
<gene>
    <name evidence="2" type="ORF">QQZ08_002718</name>
</gene>
<feature type="transmembrane region" description="Helical" evidence="1">
    <location>
        <begin position="137"/>
        <end position="170"/>
    </location>
</feature>
<dbReference type="EMBL" id="JAZAVK010000017">
    <property type="protein sequence ID" value="KAK7430674.1"/>
    <property type="molecule type" value="Genomic_DNA"/>
</dbReference>
<dbReference type="PANTHER" id="PTHR11360:SF305">
    <property type="entry name" value="MAJOR FACILITATOR SUPERFAMILY (MFS) PROFILE DOMAIN-CONTAINING PROTEIN"/>
    <property type="match status" value="1"/>
</dbReference>